<proteinExistence type="predicted"/>
<gene>
    <name evidence="1" type="ORF">RN001_001035</name>
</gene>
<protein>
    <submittedName>
        <fullName evidence="1">Uncharacterized protein</fullName>
    </submittedName>
</protein>
<accession>A0AAN7Q3M1</accession>
<comment type="caution">
    <text evidence="1">The sequence shown here is derived from an EMBL/GenBank/DDBJ whole genome shotgun (WGS) entry which is preliminary data.</text>
</comment>
<sequence length="93" mass="10701">MYNTLLPKESLMPTRLQIVIILHKPMQYNTIKCKHDAALEISKSFKNLWFYNRSLLGSTVVATFIENEFKILRTIDTGSRIIENGLQGFIVAL</sequence>
<organism evidence="1 2">
    <name type="scientific">Aquatica leii</name>
    <dbReference type="NCBI Taxonomy" id="1421715"/>
    <lineage>
        <taxon>Eukaryota</taxon>
        <taxon>Metazoa</taxon>
        <taxon>Ecdysozoa</taxon>
        <taxon>Arthropoda</taxon>
        <taxon>Hexapoda</taxon>
        <taxon>Insecta</taxon>
        <taxon>Pterygota</taxon>
        <taxon>Neoptera</taxon>
        <taxon>Endopterygota</taxon>
        <taxon>Coleoptera</taxon>
        <taxon>Polyphaga</taxon>
        <taxon>Elateriformia</taxon>
        <taxon>Elateroidea</taxon>
        <taxon>Lampyridae</taxon>
        <taxon>Luciolinae</taxon>
        <taxon>Aquatica</taxon>
    </lineage>
</organism>
<evidence type="ECO:0000313" key="1">
    <source>
        <dbReference type="EMBL" id="KAK4884764.1"/>
    </source>
</evidence>
<evidence type="ECO:0000313" key="2">
    <source>
        <dbReference type="Proteomes" id="UP001353858"/>
    </source>
</evidence>
<dbReference type="AlphaFoldDB" id="A0AAN7Q3M1"/>
<dbReference type="Proteomes" id="UP001353858">
    <property type="component" value="Unassembled WGS sequence"/>
</dbReference>
<name>A0AAN7Q3M1_9COLE</name>
<dbReference type="EMBL" id="JARPUR010000001">
    <property type="protein sequence ID" value="KAK4884764.1"/>
    <property type="molecule type" value="Genomic_DNA"/>
</dbReference>
<keyword evidence="2" id="KW-1185">Reference proteome</keyword>
<reference evidence="2" key="1">
    <citation type="submission" date="2023-01" db="EMBL/GenBank/DDBJ databases">
        <title>Key to firefly adult light organ development and bioluminescence: homeobox transcription factors regulate luciferase expression and transportation to peroxisome.</title>
        <authorList>
            <person name="Fu X."/>
        </authorList>
    </citation>
    <scope>NUCLEOTIDE SEQUENCE [LARGE SCALE GENOMIC DNA]</scope>
</reference>